<dbReference type="PANTHER" id="PTHR14859:SF15">
    <property type="entry name" value="ENDONUCLEASE_EXONUCLEASE_PHOSPHATASE DOMAIN-CONTAINING PROTEIN"/>
    <property type="match status" value="1"/>
</dbReference>
<keyword evidence="2" id="KW-0378">Hydrolase</keyword>
<dbReference type="SUPFAM" id="SSF56219">
    <property type="entry name" value="DNase I-like"/>
    <property type="match status" value="1"/>
</dbReference>
<keyword evidence="2" id="KW-0269">Exonuclease</keyword>
<dbReference type="AlphaFoldDB" id="H0G4I8"/>
<dbReference type="GO" id="GO:0004519">
    <property type="term" value="F:endonuclease activity"/>
    <property type="evidence" value="ECO:0007669"/>
    <property type="project" value="UniProtKB-KW"/>
</dbReference>
<dbReference type="GO" id="GO:0016020">
    <property type="term" value="C:membrane"/>
    <property type="evidence" value="ECO:0007669"/>
    <property type="project" value="GOC"/>
</dbReference>
<dbReference type="Proteomes" id="UP000004038">
    <property type="component" value="Unassembled WGS sequence"/>
</dbReference>
<keyword evidence="2" id="KW-0540">Nuclease</keyword>
<reference evidence="2 3" key="1">
    <citation type="journal article" date="2012" name="J. Bacteriol.">
        <title>Draft Genome Sequence of Sinorhizobium meliloti CCNWSX0020, a Nitrogen-Fixing Symbiont with Copper Tolerance Capability Isolated from Lead-Zinc Mine Tailings.</title>
        <authorList>
            <person name="Li Z."/>
            <person name="Ma Z."/>
            <person name="Hao X."/>
            <person name="Wei G."/>
        </authorList>
    </citation>
    <scope>NUCLEOTIDE SEQUENCE [LARGE SCALE GENOMIC DNA]</scope>
    <source>
        <strain evidence="2 3">CCNWSX0020</strain>
    </source>
</reference>
<dbReference type="Gene3D" id="3.60.10.10">
    <property type="entry name" value="Endonuclease/exonuclease/phosphatase"/>
    <property type="match status" value="1"/>
</dbReference>
<organism evidence="2 3">
    <name type="scientific">Sinorhizobium meliloti CCNWSX0020</name>
    <dbReference type="NCBI Taxonomy" id="1107881"/>
    <lineage>
        <taxon>Bacteria</taxon>
        <taxon>Pseudomonadati</taxon>
        <taxon>Pseudomonadota</taxon>
        <taxon>Alphaproteobacteria</taxon>
        <taxon>Hyphomicrobiales</taxon>
        <taxon>Rhizobiaceae</taxon>
        <taxon>Sinorhizobium/Ensifer group</taxon>
        <taxon>Sinorhizobium</taxon>
    </lineage>
</organism>
<name>H0G4I8_RHIML</name>
<proteinExistence type="predicted"/>
<evidence type="ECO:0000313" key="2">
    <source>
        <dbReference type="EMBL" id="EHK75784.1"/>
    </source>
</evidence>
<dbReference type="InterPro" id="IPR051916">
    <property type="entry name" value="GPI-anchor_lipid_remodeler"/>
</dbReference>
<dbReference type="PANTHER" id="PTHR14859">
    <property type="entry name" value="CALCOFLUOR WHITE HYPERSENSITIVE PROTEIN PRECURSOR"/>
    <property type="match status" value="1"/>
</dbReference>
<dbReference type="GO" id="GO:0006506">
    <property type="term" value="P:GPI anchor biosynthetic process"/>
    <property type="evidence" value="ECO:0007669"/>
    <property type="project" value="TreeGrafter"/>
</dbReference>
<dbReference type="Pfam" id="PF03372">
    <property type="entry name" value="Exo_endo_phos"/>
    <property type="match status" value="1"/>
</dbReference>
<dbReference type="GO" id="GO:0004527">
    <property type="term" value="F:exonuclease activity"/>
    <property type="evidence" value="ECO:0007669"/>
    <property type="project" value="UniProtKB-KW"/>
</dbReference>
<dbReference type="InterPro" id="IPR005135">
    <property type="entry name" value="Endo/exonuclease/phosphatase"/>
</dbReference>
<accession>H0G4I8</accession>
<evidence type="ECO:0000313" key="3">
    <source>
        <dbReference type="Proteomes" id="UP000004038"/>
    </source>
</evidence>
<dbReference type="EMBL" id="AGVV01000051">
    <property type="protein sequence ID" value="EHK75784.1"/>
    <property type="molecule type" value="Genomic_DNA"/>
</dbReference>
<dbReference type="PATRIC" id="fig|1107881.3.peg.4471"/>
<evidence type="ECO:0000259" key="1">
    <source>
        <dbReference type="Pfam" id="PF03372"/>
    </source>
</evidence>
<feature type="domain" description="Endonuclease/exonuclease/phosphatase" evidence="1">
    <location>
        <begin position="38"/>
        <end position="261"/>
    </location>
</feature>
<keyword evidence="2" id="KW-0255">Endonuclease</keyword>
<dbReference type="InterPro" id="IPR036691">
    <property type="entry name" value="Endo/exonu/phosph_ase_sf"/>
</dbReference>
<sequence>MNSLARIFLDIGPPLRTHRNEKQVLRVPKAMRQRIRFLTYNVHSCFGTDRRLDPARIAAVIAECQPDVIALQEVDVGRARTGGIDQAHMIATHLNMEAEFHPALHLEDEKYGDAVLTALPMRLIKAAPLPSSGEPRGALWVEIDVAAVKLQVIVTHLGLRGAERLRQATALLGPGWLGGMAQGDAHVVLAGDLNATGRSTAYRLLARQLSDAQLLTGAKPRPTFPSRLPLLRIDHVLIGKGIEVASCRVHGSTLARSASDHLPLLAELDVVMRGKQEPS</sequence>
<protein>
    <submittedName>
        <fullName evidence="2">Endonuclease/exonuclease/phosphatase</fullName>
    </submittedName>
</protein>
<gene>
    <name evidence="2" type="ORF">SM0020_21952</name>
</gene>